<keyword evidence="1" id="KW-1133">Transmembrane helix</keyword>
<accession>A0A937UNT4</accession>
<feature type="transmembrane region" description="Helical" evidence="1">
    <location>
        <begin position="116"/>
        <end position="133"/>
    </location>
</feature>
<reference evidence="2" key="1">
    <citation type="submission" date="2020-12" db="EMBL/GenBank/DDBJ databases">
        <title>Genomic characterization of non-nitrogen-fixing Frankia strains.</title>
        <authorList>
            <person name="Carlos-Shanley C."/>
            <person name="Guerra T."/>
            <person name="Hahn D."/>
        </authorList>
    </citation>
    <scope>NUCLEOTIDE SEQUENCE</scope>
    <source>
        <strain evidence="2">CN6</strain>
    </source>
</reference>
<protein>
    <submittedName>
        <fullName evidence="2">Secretion system protein</fullName>
    </submittedName>
</protein>
<sequence>MHGLPAAGLLTGLCGAVAVTGLYLALRAALAPPAPLSSGRPKRWTRAGAAWLTARVTDTAGTARARRLLLADDLAVAGRDPVVHTAVRVTHATIAALAGALLAVAAALTGLPLPSLIGPVLVALAVPVGVLVADRPVRTVAKARRQEARLAVAAYLDLVRVLLAGGLTLHAALRLAADAGTGWAFTQIRAALDTAATRRQPPDSGLDQLAARIPLPEWRELRLTVTSALRGASPVLAMESKATHLRATEAADARAQAATADAELELPAATVALAFVAFLTYPLLAVLTATGITP</sequence>
<evidence type="ECO:0000313" key="2">
    <source>
        <dbReference type="EMBL" id="MBL7630179.1"/>
    </source>
</evidence>
<comment type="caution">
    <text evidence="2">The sequence shown here is derived from an EMBL/GenBank/DDBJ whole genome shotgun (WGS) entry which is preliminary data.</text>
</comment>
<feature type="transmembrane region" description="Helical" evidence="1">
    <location>
        <begin position="6"/>
        <end position="26"/>
    </location>
</feature>
<dbReference type="PANTHER" id="PTHR35007">
    <property type="entry name" value="INTEGRAL MEMBRANE PROTEIN-RELATED"/>
    <property type="match status" value="1"/>
</dbReference>
<dbReference type="Proteomes" id="UP000604475">
    <property type="component" value="Unassembled WGS sequence"/>
</dbReference>
<dbReference type="AlphaFoldDB" id="A0A937UNT4"/>
<keyword evidence="1" id="KW-0812">Transmembrane</keyword>
<proteinExistence type="predicted"/>
<keyword evidence="3" id="KW-1185">Reference proteome</keyword>
<feature type="transmembrane region" description="Helical" evidence="1">
    <location>
        <begin position="89"/>
        <end position="110"/>
    </location>
</feature>
<dbReference type="EMBL" id="JAEACQ010000243">
    <property type="protein sequence ID" value="MBL7630179.1"/>
    <property type="molecule type" value="Genomic_DNA"/>
</dbReference>
<dbReference type="PANTHER" id="PTHR35007:SF1">
    <property type="entry name" value="PILUS ASSEMBLY PROTEIN"/>
    <property type="match status" value="1"/>
</dbReference>
<keyword evidence="1" id="KW-0472">Membrane</keyword>
<gene>
    <name evidence="2" type="ORF">I7412_24045</name>
</gene>
<evidence type="ECO:0000256" key="1">
    <source>
        <dbReference type="SAM" id="Phobius"/>
    </source>
</evidence>
<dbReference type="RefSeq" id="WP_202999917.1">
    <property type="nucleotide sequence ID" value="NZ_JADWYU010000136.1"/>
</dbReference>
<organism evidence="2 3">
    <name type="scientific">Frankia nepalensis</name>
    <dbReference type="NCBI Taxonomy" id="1836974"/>
    <lineage>
        <taxon>Bacteria</taxon>
        <taxon>Bacillati</taxon>
        <taxon>Actinomycetota</taxon>
        <taxon>Actinomycetes</taxon>
        <taxon>Frankiales</taxon>
        <taxon>Frankiaceae</taxon>
        <taxon>Frankia</taxon>
    </lineage>
</organism>
<name>A0A937UNT4_9ACTN</name>
<feature type="transmembrane region" description="Helical" evidence="1">
    <location>
        <begin position="271"/>
        <end position="292"/>
    </location>
</feature>
<evidence type="ECO:0000313" key="3">
    <source>
        <dbReference type="Proteomes" id="UP000604475"/>
    </source>
</evidence>